<reference evidence="2" key="1">
    <citation type="journal article" date="2010" name="Genome Res.">
        <title>Population genomic sequencing of Coccidioides fungi reveals recent hybridization and transposon control.</title>
        <authorList>
            <person name="Neafsey D.E."/>
            <person name="Barker B.M."/>
            <person name="Sharpton T.J."/>
            <person name="Stajich J.E."/>
            <person name="Park D.J."/>
            <person name="Whiston E."/>
            <person name="Hung C.-Y."/>
            <person name="McMahan C."/>
            <person name="White J."/>
            <person name="Sykes S."/>
            <person name="Heiman D."/>
            <person name="Young S."/>
            <person name="Zeng Q."/>
            <person name="Abouelleil A."/>
            <person name="Aftuck L."/>
            <person name="Bessette D."/>
            <person name="Brown A."/>
            <person name="FitzGerald M."/>
            <person name="Lui A."/>
            <person name="Macdonald J.P."/>
            <person name="Priest M."/>
            <person name="Orbach M.J."/>
            <person name="Galgiani J.N."/>
            <person name="Kirkland T.N."/>
            <person name="Cole G.T."/>
            <person name="Birren B.W."/>
            <person name="Henn M.R."/>
            <person name="Taylor J.W."/>
            <person name="Rounsley S.D."/>
        </authorList>
    </citation>
    <scope>NUCLEOTIDE SEQUENCE [LARGE SCALE GENOMIC DNA]</scope>
    <source>
        <strain evidence="2">RMSCC 3703</strain>
    </source>
</reference>
<evidence type="ECO:0000313" key="2">
    <source>
        <dbReference type="Proteomes" id="UP000054559"/>
    </source>
</evidence>
<accession>A0A0J8R1S6</accession>
<dbReference type="OrthoDB" id="5411773at2759"/>
<organism evidence="1 2">
    <name type="scientific">Coccidioides immitis RMSCC 3703</name>
    <dbReference type="NCBI Taxonomy" id="454286"/>
    <lineage>
        <taxon>Eukaryota</taxon>
        <taxon>Fungi</taxon>
        <taxon>Dikarya</taxon>
        <taxon>Ascomycota</taxon>
        <taxon>Pezizomycotina</taxon>
        <taxon>Eurotiomycetes</taxon>
        <taxon>Eurotiomycetidae</taxon>
        <taxon>Onygenales</taxon>
        <taxon>Onygenaceae</taxon>
        <taxon>Coccidioides</taxon>
    </lineage>
</organism>
<dbReference type="STRING" id="454286.A0A0J8R1S6"/>
<name>A0A0J8R1S6_COCIT</name>
<dbReference type="EMBL" id="DS268122">
    <property type="protein sequence ID" value="KMU78686.1"/>
    <property type="molecule type" value="Genomic_DNA"/>
</dbReference>
<sequence>MDTQARPSRSKYRPTKQLSFELREHCGVYFEEQLYCHGLNLLLSLLSSGSATPDAPVPSPPPEFLAVAATIVVHPSTTTRAKSADNKQAANIALQLLRLTNSLVGPLAANFDAAFTFTHFTKSRSGARRAVADDGAEKPMEKEALNFELAHRGALWSRAEDFWHVVGWAFNCAVLHPSRWPRWRLLLEFLCEALEADWRERMRLVVELERDPEGETAVRAECERILCGSLIYQYYKATSGVSSPDRRMMRAIFADGTPGSTNEFREVFHKELLELKEETAKPRKREVNVNIDEEIYGDYLEWDVDDDESDSVRNELRETLPTRPKRQRTTKARHAAYLPRAIPHQDKLELDFLPYAASTSDTIDNARMSILLESVLRLLAASGLLQGGPSLKEAVEMGIEARAEKALKDTKIGQSKMKAEEFGWTWLIESGERLTCLVERVTPPEPPVE</sequence>
<dbReference type="Proteomes" id="UP000054559">
    <property type="component" value="Unassembled WGS sequence"/>
</dbReference>
<dbReference type="AlphaFoldDB" id="A0A0J8R1S6"/>
<protein>
    <submittedName>
        <fullName evidence="1">Uncharacterized protein</fullName>
    </submittedName>
</protein>
<gene>
    <name evidence="1" type="ORF">CISG_01726</name>
</gene>
<proteinExistence type="predicted"/>
<evidence type="ECO:0000313" key="1">
    <source>
        <dbReference type="EMBL" id="KMU78686.1"/>
    </source>
</evidence>